<gene>
    <name evidence="7" type="ORF">MNB_SM-7-473</name>
</gene>
<dbReference type="UniPathway" id="UPA00262">
    <property type="reaction ID" value="UER00222"/>
</dbReference>
<evidence type="ECO:0000256" key="4">
    <source>
        <dbReference type="ARBA" id="ARBA00023027"/>
    </source>
</evidence>
<proteinExistence type="predicted"/>
<keyword evidence="5" id="KW-0627">Porphyrin biosynthesis</keyword>
<dbReference type="PANTHER" id="PTHR35330">
    <property type="entry name" value="SIROHEME BIOSYNTHESIS PROTEIN MET8"/>
    <property type="match status" value="1"/>
</dbReference>
<evidence type="ECO:0000313" key="7">
    <source>
        <dbReference type="EMBL" id="SFV57033.1"/>
    </source>
</evidence>
<keyword evidence="4" id="KW-0520">NAD</keyword>
<dbReference type="InterPro" id="IPR036291">
    <property type="entry name" value="NAD(P)-bd_dom_sf"/>
</dbReference>
<protein>
    <recommendedName>
        <fullName evidence="2">precorrin-2 dehydrogenase</fullName>
        <ecNumber evidence="2">1.3.1.76</ecNumber>
    </recommendedName>
</protein>
<evidence type="ECO:0000256" key="3">
    <source>
        <dbReference type="ARBA" id="ARBA00023002"/>
    </source>
</evidence>
<dbReference type="GO" id="GO:0019354">
    <property type="term" value="P:siroheme biosynthetic process"/>
    <property type="evidence" value="ECO:0007669"/>
    <property type="project" value="UniProtKB-UniPathway"/>
</dbReference>
<name>A0A1W1BU39_9ZZZZ</name>
<dbReference type="SUPFAM" id="SSF51735">
    <property type="entry name" value="NAD(P)-binding Rossmann-fold domains"/>
    <property type="match status" value="1"/>
</dbReference>
<dbReference type="NCBIfam" id="TIGR01470">
    <property type="entry name" value="cysG_Nterm"/>
    <property type="match status" value="1"/>
</dbReference>
<comment type="pathway">
    <text evidence="1">Porphyrin-containing compound metabolism; siroheme biosynthesis; sirohydrochlorin from precorrin-2: step 1/1.</text>
</comment>
<dbReference type="Gene3D" id="3.30.160.110">
    <property type="entry name" value="Siroheme synthase, domain 2"/>
    <property type="match status" value="1"/>
</dbReference>
<reference evidence="7" key="1">
    <citation type="submission" date="2016-10" db="EMBL/GenBank/DDBJ databases">
        <authorList>
            <person name="de Groot N.N."/>
        </authorList>
    </citation>
    <scope>NUCLEOTIDE SEQUENCE</scope>
</reference>
<dbReference type="EC" id="1.3.1.76" evidence="2"/>
<dbReference type="AlphaFoldDB" id="A0A1W1BU39"/>
<dbReference type="GO" id="GO:0043115">
    <property type="term" value="F:precorrin-2 dehydrogenase activity"/>
    <property type="evidence" value="ECO:0007669"/>
    <property type="project" value="UniProtKB-EC"/>
</dbReference>
<dbReference type="PANTHER" id="PTHR35330:SF1">
    <property type="entry name" value="SIROHEME BIOSYNTHESIS PROTEIN MET8"/>
    <property type="match status" value="1"/>
</dbReference>
<dbReference type="SUPFAM" id="SSF75615">
    <property type="entry name" value="Siroheme synthase middle domains-like"/>
    <property type="match status" value="1"/>
</dbReference>
<dbReference type="Pfam" id="PF13241">
    <property type="entry name" value="NAD_binding_7"/>
    <property type="match status" value="1"/>
</dbReference>
<sequence length="194" mass="22029">MSYFPAFIKLDNKKILIVGGGKIAGEKLQKLLDFTDDITLIASEFLAETMQLASKHSLQTLKKSYKEGDIDGFDIVIVTVDDIEVQKSIYKECQAKRILCNSVDSVAYCDFIFPSYTKKGDLTIAYSTSGISPSFAKYLRRTMEQLIPDSVNDFLAQMQKLRKELPKGKERMQLLDAKAKQYVESLFKKEKNVQ</sequence>
<evidence type="ECO:0000256" key="5">
    <source>
        <dbReference type="ARBA" id="ARBA00023244"/>
    </source>
</evidence>
<keyword evidence="3 7" id="KW-0560">Oxidoreductase</keyword>
<dbReference type="EMBL" id="FPHB01000038">
    <property type="protein sequence ID" value="SFV57033.1"/>
    <property type="molecule type" value="Genomic_DNA"/>
</dbReference>
<keyword evidence="7" id="KW-0456">Lyase</keyword>
<dbReference type="InterPro" id="IPR006367">
    <property type="entry name" value="Sirohaem_synthase_N"/>
</dbReference>
<organism evidence="7">
    <name type="scientific">hydrothermal vent metagenome</name>
    <dbReference type="NCBI Taxonomy" id="652676"/>
    <lineage>
        <taxon>unclassified sequences</taxon>
        <taxon>metagenomes</taxon>
        <taxon>ecological metagenomes</taxon>
    </lineage>
</organism>
<dbReference type="InterPro" id="IPR028161">
    <property type="entry name" value="Met8-like"/>
</dbReference>
<dbReference type="GO" id="GO:0004325">
    <property type="term" value="F:ferrochelatase activity"/>
    <property type="evidence" value="ECO:0007669"/>
    <property type="project" value="InterPro"/>
</dbReference>
<evidence type="ECO:0000256" key="6">
    <source>
        <dbReference type="ARBA" id="ARBA00047561"/>
    </source>
</evidence>
<comment type="catalytic activity">
    <reaction evidence="6">
        <text>precorrin-2 + NAD(+) = sirohydrochlorin + NADH + 2 H(+)</text>
        <dbReference type="Rhea" id="RHEA:15613"/>
        <dbReference type="ChEBI" id="CHEBI:15378"/>
        <dbReference type="ChEBI" id="CHEBI:57540"/>
        <dbReference type="ChEBI" id="CHEBI:57945"/>
        <dbReference type="ChEBI" id="CHEBI:58351"/>
        <dbReference type="ChEBI" id="CHEBI:58827"/>
        <dbReference type="EC" id="1.3.1.76"/>
    </reaction>
</comment>
<dbReference type="Gene3D" id="3.40.50.720">
    <property type="entry name" value="NAD(P)-binding Rossmann-like Domain"/>
    <property type="match status" value="1"/>
</dbReference>
<evidence type="ECO:0000256" key="2">
    <source>
        <dbReference type="ARBA" id="ARBA00012400"/>
    </source>
</evidence>
<evidence type="ECO:0000256" key="1">
    <source>
        <dbReference type="ARBA" id="ARBA00005010"/>
    </source>
</evidence>
<accession>A0A1W1BU39</accession>